<organism evidence="2 3">
    <name type="scientific">Goodea atripinnis</name>
    <dbReference type="NCBI Taxonomy" id="208336"/>
    <lineage>
        <taxon>Eukaryota</taxon>
        <taxon>Metazoa</taxon>
        <taxon>Chordata</taxon>
        <taxon>Craniata</taxon>
        <taxon>Vertebrata</taxon>
        <taxon>Euteleostomi</taxon>
        <taxon>Actinopterygii</taxon>
        <taxon>Neopterygii</taxon>
        <taxon>Teleostei</taxon>
        <taxon>Neoteleostei</taxon>
        <taxon>Acanthomorphata</taxon>
        <taxon>Ovalentaria</taxon>
        <taxon>Atherinomorphae</taxon>
        <taxon>Cyprinodontiformes</taxon>
        <taxon>Goodeidae</taxon>
        <taxon>Goodea</taxon>
    </lineage>
</organism>
<accession>A0ABV0PYF0</accession>
<name>A0ABV0PYF0_9TELE</name>
<keyword evidence="3" id="KW-1185">Reference proteome</keyword>
<evidence type="ECO:0000256" key="1">
    <source>
        <dbReference type="SAM" id="MobiDB-lite"/>
    </source>
</evidence>
<reference evidence="2 3" key="1">
    <citation type="submission" date="2021-06" db="EMBL/GenBank/DDBJ databases">
        <authorList>
            <person name="Palmer J.M."/>
        </authorList>
    </citation>
    <scope>NUCLEOTIDE SEQUENCE [LARGE SCALE GENOMIC DNA]</scope>
    <source>
        <strain evidence="2 3">GA_2019</strain>
        <tissue evidence="2">Muscle</tissue>
    </source>
</reference>
<dbReference type="Proteomes" id="UP001476798">
    <property type="component" value="Unassembled WGS sequence"/>
</dbReference>
<feature type="non-terminal residue" evidence="2">
    <location>
        <position position="1"/>
    </location>
</feature>
<evidence type="ECO:0000313" key="3">
    <source>
        <dbReference type="Proteomes" id="UP001476798"/>
    </source>
</evidence>
<feature type="compositionally biased region" description="Acidic residues" evidence="1">
    <location>
        <begin position="100"/>
        <end position="115"/>
    </location>
</feature>
<gene>
    <name evidence="2" type="ORF">GOODEAATRI_015963</name>
</gene>
<sequence length="133" mass="15536">DDAPLALFHNIFDLLAYNALVLWQETNPGWMSEMRHRRRLYPGQLGRALVAPLVEYRTRVACRRFSAQLVRDVRKRWSLVSRGWPACRAAVAVLEGESAAAEDNDEEEEEEEEEVEREKEEATEDGKRKRYLF</sequence>
<protein>
    <submittedName>
        <fullName evidence="2">Uncharacterized protein</fullName>
    </submittedName>
</protein>
<evidence type="ECO:0000313" key="2">
    <source>
        <dbReference type="EMBL" id="MEQ2188523.1"/>
    </source>
</evidence>
<comment type="caution">
    <text evidence="2">The sequence shown here is derived from an EMBL/GenBank/DDBJ whole genome shotgun (WGS) entry which is preliminary data.</text>
</comment>
<feature type="compositionally biased region" description="Basic and acidic residues" evidence="1">
    <location>
        <begin position="116"/>
        <end position="127"/>
    </location>
</feature>
<feature type="region of interest" description="Disordered" evidence="1">
    <location>
        <begin position="96"/>
        <end position="133"/>
    </location>
</feature>
<dbReference type="EMBL" id="JAHRIO010091168">
    <property type="protein sequence ID" value="MEQ2188523.1"/>
    <property type="molecule type" value="Genomic_DNA"/>
</dbReference>
<proteinExistence type="predicted"/>